<dbReference type="PANTHER" id="PTHR43201:SF5">
    <property type="entry name" value="MEDIUM-CHAIN ACYL-COA LIGASE ACSF2, MITOCHONDRIAL"/>
    <property type="match status" value="1"/>
</dbReference>
<protein>
    <submittedName>
        <fullName evidence="4">RfbL protein</fullName>
    </submittedName>
</protein>
<comment type="similarity">
    <text evidence="1">Belongs to the ATP-dependent AMP-binding enzyme family.</text>
</comment>
<sequence>MRWPDKAAIISTNSQRSLSYGELNNHAKRIAASLSHLSTNSRVMVIMDDKLLTAASVIGIHYAGHVFIPVDARKFATIDPLIKTVQPNAILTEAGAIDAPELDRIKSVYGGVELIDGNNAIQSDLVDGGDVFMPALNDLAVMLFTSGTTSARKAVCLSHRAFAAPIYSINPAMEYTHDAIEYVCGNLDHAFALGRFRTALPFGATLVVDEGPLMPQKILTSLAATGANVLSSPAAGILLLLHKHEADFATLHTQLAIIKMASQAVSVAAKRKLVALFPDTRIYLNYGLSEAQRTTLIALHNDPDHLHSSGKPVAGHRVIIRDPETHDEVAVGQVGLISVLGPNVMDQYWNNPEKTTAAFKDGWLVTDDLGYLTDTGYLVVQGRYDETINSGGEKYSPDEIENVLRPHMGEIGFAICAMDDPMGILGEVPVLCVETGDSESPEKWKSWPALRIALLKQKIGSIPKQAFSFKMLPRTTTGKIQRKKLTALCNELVGQIQK</sequence>
<dbReference type="EMBL" id="BMZF01000002">
    <property type="protein sequence ID" value="GHA49408.1"/>
    <property type="molecule type" value="Genomic_DNA"/>
</dbReference>
<dbReference type="Pfam" id="PF00501">
    <property type="entry name" value="AMP-binding"/>
    <property type="match status" value="1"/>
</dbReference>
<keyword evidence="2" id="KW-0436">Ligase</keyword>
<evidence type="ECO:0000256" key="2">
    <source>
        <dbReference type="ARBA" id="ARBA00022598"/>
    </source>
</evidence>
<proteinExistence type="inferred from homology"/>
<dbReference type="Gene3D" id="3.40.50.12780">
    <property type="entry name" value="N-terminal domain of ligase-like"/>
    <property type="match status" value="1"/>
</dbReference>
<dbReference type="Proteomes" id="UP000634455">
    <property type="component" value="Unassembled WGS sequence"/>
</dbReference>
<evidence type="ECO:0000256" key="1">
    <source>
        <dbReference type="ARBA" id="ARBA00006432"/>
    </source>
</evidence>
<name>A0ABQ3CYJ3_9RHOB</name>
<evidence type="ECO:0000313" key="5">
    <source>
        <dbReference type="Proteomes" id="UP000634455"/>
    </source>
</evidence>
<comment type="caution">
    <text evidence="4">The sequence shown here is derived from an EMBL/GenBank/DDBJ whole genome shotgun (WGS) entry which is preliminary data.</text>
</comment>
<dbReference type="PANTHER" id="PTHR43201">
    <property type="entry name" value="ACYL-COA SYNTHETASE"/>
    <property type="match status" value="1"/>
</dbReference>
<gene>
    <name evidence="4" type="ORF">GCM10008927_13270</name>
</gene>
<reference evidence="5" key="1">
    <citation type="journal article" date="2019" name="Int. J. Syst. Evol. Microbiol.">
        <title>The Global Catalogue of Microorganisms (GCM) 10K type strain sequencing project: providing services to taxonomists for standard genome sequencing and annotation.</title>
        <authorList>
            <consortium name="The Broad Institute Genomics Platform"/>
            <consortium name="The Broad Institute Genome Sequencing Center for Infectious Disease"/>
            <person name="Wu L."/>
            <person name="Ma J."/>
        </authorList>
    </citation>
    <scope>NUCLEOTIDE SEQUENCE [LARGE SCALE GENOMIC DNA]</scope>
    <source>
        <strain evidence="5">KCTC 32465</strain>
    </source>
</reference>
<accession>A0ABQ3CYJ3</accession>
<feature type="domain" description="AMP-dependent synthetase/ligase" evidence="3">
    <location>
        <begin position="2"/>
        <end position="349"/>
    </location>
</feature>
<keyword evidence="5" id="KW-1185">Reference proteome</keyword>
<dbReference type="InterPro" id="IPR045851">
    <property type="entry name" value="AMP-bd_C_sf"/>
</dbReference>
<organism evidence="4 5">
    <name type="scientific">Paramylibacter ulvae</name>
    <dbReference type="NCBI Taxonomy" id="1651968"/>
    <lineage>
        <taxon>Bacteria</taxon>
        <taxon>Pseudomonadati</taxon>
        <taxon>Pseudomonadota</taxon>
        <taxon>Alphaproteobacteria</taxon>
        <taxon>Rhodobacterales</taxon>
        <taxon>Paracoccaceae</taxon>
        <taxon>Paramylibacter</taxon>
    </lineage>
</organism>
<evidence type="ECO:0000259" key="3">
    <source>
        <dbReference type="Pfam" id="PF00501"/>
    </source>
</evidence>
<evidence type="ECO:0000313" key="4">
    <source>
        <dbReference type="EMBL" id="GHA49408.1"/>
    </source>
</evidence>
<dbReference type="SUPFAM" id="SSF56801">
    <property type="entry name" value="Acetyl-CoA synthetase-like"/>
    <property type="match status" value="1"/>
</dbReference>
<dbReference type="RefSeq" id="WP_189639801.1">
    <property type="nucleotide sequence ID" value="NZ_BMZF01000002.1"/>
</dbReference>
<dbReference type="InterPro" id="IPR000873">
    <property type="entry name" value="AMP-dep_synth/lig_dom"/>
</dbReference>
<dbReference type="CDD" id="cd04433">
    <property type="entry name" value="AFD_class_I"/>
    <property type="match status" value="1"/>
</dbReference>
<dbReference type="Gene3D" id="3.30.300.30">
    <property type="match status" value="1"/>
</dbReference>
<dbReference type="InterPro" id="IPR042099">
    <property type="entry name" value="ANL_N_sf"/>
</dbReference>